<dbReference type="EMBL" id="CVRI01000051">
    <property type="protein sequence ID" value="CRK99555.1"/>
    <property type="molecule type" value="Genomic_DNA"/>
</dbReference>
<dbReference type="AlphaFoldDB" id="A0A1J1IH57"/>
<keyword evidence="3" id="KW-1185">Reference proteome</keyword>
<reference evidence="2 3" key="1">
    <citation type="submission" date="2015-04" db="EMBL/GenBank/DDBJ databases">
        <authorList>
            <person name="Syromyatnikov M.Y."/>
            <person name="Popov V.N."/>
        </authorList>
    </citation>
    <scope>NUCLEOTIDE SEQUENCE [LARGE SCALE GENOMIC DNA]</scope>
</reference>
<dbReference type="GO" id="GO:0005634">
    <property type="term" value="C:nucleus"/>
    <property type="evidence" value="ECO:0007669"/>
    <property type="project" value="TreeGrafter"/>
</dbReference>
<dbReference type="PANTHER" id="PTHR15493:SF9">
    <property type="entry name" value="GH14043P"/>
    <property type="match status" value="1"/>
</dbReference>
<evidence type="ECO:0000256" key="1">
    <source>
        <dbReference type="SAM" id="MobiDB-lite"/>
    </source>
</evidence>
<feature type="compositionally biased region" description="Low complexity" evidence="1">
    <location>
        <begin position="91"/>
        <end position="102"/>
    </location>
</feature>
<feature type="region of interest" description="Disordered" evidence="1">
    <location>
        <begin position="91"/>
        <end position="117"/>
    </location>
</feature>
<dbReference type="STRING" id="568069.A0A1J1IH57"/>
<feature type="compositionally biased region" description="Low complexity" evidence="1">
    <location>
        <begin position="503"/>
        <end position="522"/>
    </location>
</feature>
<dbReference type="GO" id="GO:0045835">
    <property type="term" value="P:negative regulation of meiotic nuclear division"/>
    <property type="evidence" value="ECO:0007669"/>
    <property type="project" value="InterPro"/>
</dbReference>
<dbReference type="GO" id="GO:0007088">
    <property type="term" value="P:regulation of mitotic nuclear division"/>
    <property type="evidence" value="ECO:0007669"/>
    <property type="project" value="InterPro"/>
</dbReference>
<evidence type="ECO:0000313" key="3">
    <source>
        <dbReference type="Proteomes" id="UP000183832"/>
    </source>
</evidence>
<sequence length="592" mass="67011">MYYAEKRIKLSEKQTNNFSEDISATATSIDHGIGSDYSTSVDLTNNTSEFSLPPVKRKKSFDANNHASLNKVKNFSELKDLQQTSLGYSSWLHSSTSSSPRKSGSRTPKKRKLEESDENAFDSSYQFASPLKKIAKKESSKLILKEKSSSENVILSSTPIRANNKTERWSKFRSFHPEKFKVERGLTLTNIPNLPNSIEESFDCANSLDFTNSFNLTSTDTHDNVPSNIEQLWKNPLNKDATEKDFVHSELVSGHFESLEEECDDSKLNFESVTTPEKSNNEEKSFRKTSPPTKRTKYFCGRSAFNILGMLHDEKNLALPKILNCLNDTDLLSLSHVSQNFRMMITTNKVLEERRQNYLKLYQKDRENKYPTVDVKTTKPRTTKDKKKVLAECNVNHSMQLRSKVVSPPVSPSRRRFYENQKIALRSSGPLKKCPICSKPAIIMKVRSSPRKKKKTNLFKIAYTNSGRTRKKSASFLSKASIDSQSTNEQFYVTFHQFDDRSATTSSSDTPGPSSSDDSSGSEITASEELHEYAECSGVSCHFKFCVRCNCKYHRGHPCKDLSPPSPPRGLLAKTTVVGSRKSLKSLKRLIY</sequence>
<name>A0A1J1IH57_9DIPT</name>
<dbReference type="Proteomes" id="UP000183832">
    <property type="component" value="Unassembled WGS sequence"/>
</dbReference>
<gene>
    <name evidence="2" type="ORF">CLUMA_CG012872</name>
</gene>
<accession>A0A1J1IH57</accession>
<organism evidence="2 3">
    <name type="scientific">Clunio marinus</name>
    <dbReference type="NCBI Taxonomy" id="568069"/>
    <lineage>
        <taxon>Eukaryota</taxon>
        <taxon>Metazoa</taxon>
        <taxon>Ecdysozoa</taxon>
        <taxon>Arthropoda</taxon>
        <taxon>Hexapoda</taxon>
        <taxon>Insecta</taxon>
        <taxon>Pterygota</taxon>
        <taxon>Neoptera</taxon>
        <taxon>Endopterygota</taxon>
        <taxon>Diptera</taxon>
        <taxon>Nematocera</taxon>
        <taxon>Chironomoidea</taxon>
        <taxon>Chironomidae</taxon>
        <taxon>Clunio</taxon>
    </lineage>
</organism>
<dbReference type="OrthoDB" id="9984940at2759"/>
<dbReference type="InterPro" id="IPR047147">
    <property type="entry name" value="FBX5_43"/>
</dbReference>
<protein>
    <submittedName>
        <fullName evidence="2">CLUMA_CG012872, isoform A</fullName>
    </submittedName>
</protein>
<feature type="region of interest" description="Disordered" evidence="1">
    <location>
        <begin position="272"/>
        <end position="291"/>
    </location>
</feature>
<dbReference type="PANTHER" id="PTHR15493">
    <property type="entry name" value="F-BOX ONLY PROTEIN 5 AND 43"/>
    <property type="match status" value="1"/>
</dbReference>
<feature type="region of interest" description="Disordered" evidence="1">
    <location>
        <begin position="502"/>
        <end position="524"/>
    </location>
</feature>
<evidence type="ECO:0000313" key="2">
    <source>
        <dbReference type="EMBL" id="CRK99555.1"/>
    </source>
</evidence>
<proteinExistence type="predicted"/>